<protein>
    <recommendedName>
        <fullName evidence="4">Tetratricopeptide repeat protein</fullName>
    </recommendedName>
</protein>
<sequence length="205" mass="22105">MRGLKIFTGAAVVLVAITVWLLPVPAGTRLFIMVILAFSAAFVFIDSTNKGKTFAAVTVALLALYLVVTLQRGVLLVGSGNLAGILLGAGLIVLPLIGAWALIKEVLFGIRVQQLARILGREGGLPEDNLPRTASGGIDRDAADADFARYQHEVEAEPEDWRTWFRLSCAYDAAGDRKRARRSMRDAVALYRGRPAKALSQGEEA</sequence>
<evidence type="ECO:0008006" key="4">
    <source>
        <dbReference type="Google" id="ProtNLM"/>
    </source>
</evidence>
<accession>A0A7K1LIT2</accession>
<dbReference type="EMBL" id="WOGT01000003">
    <property type="protein sequence ID" value="MUN55078.1"/>
    <property type="molecule type" value="Genomic_DNA"/>
</dbReference>
<feature type="transmembrane region" description="Helical" evidence="1">
    <location>
        <begin position="30"/>
        <end position="46"/>
    </location>
</feature>
<keyword evidence="1" id="KW-0812">Transmembrane</keyword>
<feature type="transmembrane region" description="Helical" evidence="1">
    <location>
        <begin position="53"/>
        <end position="70"/>
    </location>
</feature>
<dbReference type="AlphaFoldDB" id="A0A7K1LIT2"/>
<feature type="transmembrane region" description="Helical" evidence="1">
    <location>
        <begin position="7"/>
        <end position="24"/>
    </location>
</feature>
<feature type="transmembrane region" description="Helical" evidence="1">
    <location>
        <begin position="82"/>
        <end position="103"/>
    </location>
</feature>
<keyword evidence="1" id="KW-0472">Membrane</keyword>
<evidence type="ECO:0000313" key="2">
    <source>
        <dbReference type="EMBL" id="MUN55078.1"/>
    </source>
</evidence>
<evidence type="ECO:0000313" key="3">
    <source>
        <dbReference type="Proteomes" id="UP000462152"/>
    </source>
</evidence>
<organism evidence="2 3">
    <name type="scientific">Rothia koreensis</name>
    <dbReference type="NCBI Taxonomy" id="592378"/>
    <lineage>
        <taxon>Bacteria</taxon>
        <taxon>Bacillati</taxon>
        <taxon>Actinomycetota</taxon>
        <taxon>Actinomycetes</taxon>
        <taxon>Micrococcales</taxon>
        <taxon>Micrococcaceae</taxon>
        <taxon>Rothia</taxon>
    </lineage>
</organism>
<name>A0A7K1LIT2_9MICC</name>
<proteinExistence type="predicted"/>
<gene>
    <name evidence="2" type="ORF">GMA10_07625</name>
</gene>
<dbReference type="Proteomes" id="UP000462152">
    <property type="component" value="Unassembled WGS sequence"/>
</dbReference>
<dbReference type="RefSeq" id="WP_129315435.1">
    <property type="nucleotide sequence ID" value="NZ_CP197643.1"/>
</dbReference>
<evidence type="ECO:0000256" key="1">
    <source>
        <dbReference type="SAM" id="Phobius"/>
    </source>
</evidence>
<keyword evidence="1" id="KW-1133">Transmembrane helix</keyword>
<keyword evidence="3" id="KW-1185">Reference proteome</keyword>
<comment type="caution">
    <text evidence="2">The sequence shown here is derived from an EMBL/GenBank/DDBJ whole genome shotgun (WGS) entry which is preliminary data.</text>
</comment>
<reference evidence="2 3" key="1">
    <citation type="submission" date="2019-12" db="EMBL/GenBank/DDBJ databases">
        <authorList>
            <person name="Li J."/>
            <person name="Shi Y."/>
            <person name="Xu G."/>
            <person name="Xiao D."/>
            <person name="Ran X."/>
        </authorList>
    </citation>
    <scope>NUCLEOTIDE SEQUENCE [LARGE SCALE GENOMIC DNA]</scope>
    <source>
        <strain evidence="2 3">JCM 15915</strain>
    </source>
</reference>
<dbReference type="OrthoDB" id="4485518at2"/>